<dbReference type="PANTHER" id="PTHR24373">
    <property type="entry name" value="SLIT RELATED LEUCINE-RICH REPEAT NEURONAL PROTEIN"/>
    <property type="match status" value="1"/>
</dbReference>
<dbReference type="InterPro" id="IPR050328">
    <property type="entry name" value="Dev_Immune_Receptor"/>
</dbReference>
<keyword evidence="6" id="KW-1185">Reference proteome</keyword>
<sequence length="919" mass="104050">MLLTFLLLCISCCVTAELQWPENESSNESKTVLDLSNTGVMRLRKSFVNSSLITHLYLTDNNIWKIDEGAFDYLPNLVYLNLTGNLIPLEELNFGGESSIETLILDRAINQHNNLEYYGSNDDCSRVRNYRDQSPNVQNLFTLSISVKLPKLKKLYLRQNNIQSIDLQMVPPLTEIMPNVTHMYLSENSIDSIRFVNYLPATLTHLFLDYNSVTNFEVESLKNLKTLTLDGNQIERLCNSYEYCLGLTLKTAVNLENLSVSRSGLQEIESDAFDNLQNLKKLDVSGNQLHKIVKHTFDNLTNLTTLKLDDNELVTLPDICSLKNLEHLSVANNKIRAISKSTFCGLSKLKVLNFSGNALQEISVGAFDELVALEELDLSKNAFVSLPDEWLSPELSLRRLHLNNNMFKSLASLSLSKSKNLQYINIGDNPLTLIDIKILTTLPENSTIDIGKIASVPIGSPSYCKTLHCKLEYLSNENEPSSENGCVKRVDLSNMGITRLKNNFLKSSTVTRLDLSRNYILKIEDGAFDSLPNLNFVNLTRNLFPFGNLNFTDFSAVETLVLDSSISYIEIKSVYTSFNDFHDDYEVISTRTYHDYEKTIVLLGSMKFFKLKKLYLRKNRIAGINLQDIEALSDVMSSITHLYLNENSLRSVDFLTKFPPTLTHLHLENNQIGSIKTDRSVNSLKVLTVDRNQIESLCGAYQDCYGISMDMFEQLEYFSITYAGLKNISPSSFKYSLALNYLNMSSNAIEIIKDNTFRNLINLETLDLNFNKLQTIPYISDVKNLEYFSIVENGISALDKLNFDGLTNLKILILSHNRLTEIISGTFDELVSLEKLDLSANKLEILSPDWISPKVSLKHLFLNDNSFRSWSSLSLMGIQSLQYVNVTGNPVKLINIRALMTLPENTTVDIGNLNTMNYS</sequence>
<protein>
    <submittedName>
        <fullName evidence="5">Uncharacterized protein</fullName>
    </submittedName>
</protein>
<dbReference type="Proteomes" id="UP000826195">
    <property type="component" value="Unassembled WGS sequence"/>
</dbReference>
<comment type="caution">
    <text evidence="5">The sequence shown here is derived from an EMBL/GenBank/DDBJ whole genome shotgun (WGS) entry which is preliminary data.</text>
</comment>
<gene>
    <name evidence="5" type="ORF">KQX54_003179</name>
</gene>
<dbReference type="EMBL" id="JAHXZJ010000001">
    <property type="protein sequence ID" value="KAH0566678.1"/>
    <property type="molecule type" value="Genomic_DNA"/>
</dbReference>
<dbReference type="Pfam" id="PF13855">
    <property type="entry name" value="LRR_8"/>
    <property type="match status" value="6"/>
</dbReference>
<keyword evidence="3" id="KW-0677">Repeat</keyword>
<dbReference type="SUPFAM" id="SSF52058">
    <property type="entry name" value="L domain-like"/>
    <property type="match status" value="2"/>
</dbReference>
<evidence type="ECO:0000256" key="3">
    <source>
        <dbReference type="ARBA" id="ARBA00022737"/>
    </source>
</evidence>
<keyword evidence="2 4" id="KW-0732">Signal</keyword>
<feature type="chain" id="PRO_5043720236" evidence="4">
    <location>
        <begin position="17"/>
        <end position="919"/>
    </location>
</feature>
<dbReference type="InterPro" id="IPR032675">
    <property type="entry name" value="LRR_dom_sf"/>
</dbReference>
<feature type="signal peptide" evidence="4">
    <location>
        <begin position="1"/>
        <end position="16"/>
    </location>
</feature>
<dbReference type="Pfam" id="PF13516">
    <property type="entry name" value="LRR_6"/>
    <property type="match status" value="1"/>
</dbReference>
<name>A0AAV7J4R9_COTGL</name>
<evidence type="ECO:0000313" key="6">
    <source>
        <dbReference type="Proteomes" id="UP000826195"/>
    </source>
</evidence>
<dbReference type="GO" id="GO:0031012">
    <property type="term" value="C:extracellular matrix"/>
    <property type="evidence" value="ECO:0007669"/>
    <property type="project" value="TreeGrafter"/>
</dbReference>
<dbReference type="InterPro" id="IPR001611">
    <property type="entry name" value="Leu-rich_rpt"/>
</dbReference>
<evidence type="ECO:0000256" key="2">
    <source>
        <dbReference type="ARBA" id="ARBA00022729"/>
    </source>
</evidence>
<dbReference type="AlphaFoldDB" id="A0AAV7J4R9"/>
<dbReference type="GO" id="GO:0005615">
    <property type="term" value="C:extracellular space"/>
    <property type="evidence" value="ECO:0007669"/>
    <property type="project" value="TreeGrafter"/>
</dbReference>
<organism evidence="5 6">
    <name type="scientific">Cotesia glomerata</name>
    <name type="common">Lepidopteran parasitic wasp</name>
    <name type="synonym">Apanteles glomeratus</name>
    <dbReference type="NCBI Taxonomy" id="32391"/>
    <lineage>
        <taxon>Eukaryota</taxon>
        <taxon>Metazoa</taxon>
        <taxon>Ecdysozoa</taxon>
        <taxon>Arthropoda</taxon>
        <taxon>Hexapoda</taxon>
        <taxon>Insecta</taxon>
        <taxon>Pterygota</taxon>
        <taxon>Neoptera</taxon>
        <taxon>Endopterygota</taxon>
        <taxon>Hymenoptera</taxon>
        <taxon>Apocrita</taxon>
        <taxon>Ichneumonoidea</taxon>
        <taxon>Braconidae</taxon>
        <taxon>Microgastrinae</taxon>
        <taxon>Cotesia</taxon>
    </lineage>
</organism>
<dbReference type="PROSITE" id="PS51450">
    <property type="entry name" value="LRR"/>
    <property type="match status" value="7"/>
</dbReference>
<dbReference type="InterPro" id="IPR003591">
    <property type="entry name" value="Leu-rich_rpt_typical-subtyp"/>
</dbReference>
<evidence type="ECO:0000256" key="4">
    <source>
        <dbReference type="SAM" id="SignalP"/>
    </source>
</evidence>
<dbReference type="Gene3D" id="3.80.10.10">
    <property type="entry name" value="Ribonuclease Inhibitor"/>
    <property type="match status" value="7"/>
</dbReference>
<evidence type="ECO:0000256" key="1">
    <source>
        <dbReference type="ARBA" id="ARBA00022614"/>
    </source>
</evidence>
<dbReference type="SMART" id="SM00364">
    <property type="entry name" value="LRR_BAC"/>
    <property type="match status" value="9"/>
</dbReference>
<evidence type="ECO:0000313" key="5">
    <source>
        <dbReference type="EMBL" id="KAH0566678.1"/>
    </source>
</evidence>
<dbReference type="PANTHER" id="PTHR24373:SF370">
    <property type="entry name" value="FISH-LIPS, ISOFORM E"/>
    <property type="match status" value="1"/>
</dbReference>
<dbReference type="SMART" id="SM00369">
    <property type="entry name" value="LRR_TYP"/>
    <property type="match status" value="19"/>
</dbReference>
<keyword evidence="1" id="KW-0433">Leucine-rich repeat</keyword>
<reference evidence="5 6" key="1">
    <citation type="journal article" date="2021" name="J. Hered.">
        <title>A chromosome-level genome assembly of the parasitoid wasp, Cotesia glomerata (Hymenoptera: Braconidae).</title>
        <authorList>
            <person name="Pinto B.J."/>
            <person name="Weis J.J."/>
            <person name="Gamble T."/>
            <person name="Ode P.J."/>
            <person name="Paul R."/>
            <person name="Zaspel J.M."/>
        </authorList>
    </citation>
    <scope>NUCLEOTIDE SEQUENCE [LARGE SCALE GENOMIC DNA]</scope>
    <source>
        <strain evidence="5">CgM1</strain>
    </source>
</reference>
<dbReference type="SMART" id="SM00365">
    <property type="entry name" value="LRR_SD22"/>
    <property type="match status" value="12"/>
</dbReference>
<accession>A0AAV7J4R9</accession>
<proteinExistence type="predicted"/>